<protein>
    <recommendedName>
        <fullName evidence="5">DUF5683 domain-containing protein</fullName>
    </recommendedName>
</protein>
<gene>
    <name evidence="3" type="ORF">BLX24_17845</name>
</gene>
<keyword evidence="1" id="KW-1133">Transmembrane helix</keyword>
<evidence type="ECO:0000313" key="4">
    <source>
        <dbReference type="Proteomes" id="UP000181790"/>
    </source>
</evidence>
<evidence type="ECO:0000256" key="1">
    <source>
        <dbReference type="SAM" id="Phobius"/>
    </source>
</evidence>
<proteinExistence type="predicted"/>
<evidence type="ECO:0008006" key="5">
    <source>
        <dbReference type="Google" id="ProtNLM"/>
    </source>
</evidence>
<name>A0A1S2VI85_9BACT</name>
<comment type="caution">
    <text evidence="3">The sequence shown here is derived from an EMBL/GenBank/DDBJ whole genome shotgun (WGS) entry which is preliminary data.</text>
</comment>
<feature type="transmembrane region" description="Helical" evidence="1">
    <location>
        <begin position="115"/>
        <end position="133"/>
    </location>
</feature>
<feature type="signal peptide" evidence="2">
    <location>
        <begin position="1"/>
        <end position="18"/>
    </location>
</feature>
<keyword evidence="1" id="KW-0472">Membrane</keyword>
<accession>A0A1S2VI85</accession>
<sequence>MRKRILLWCLLLPFLVNAQQRDTVFYRSQAIPVHLQPIERAAGSSAFGSVYYYGGKRLSSPNSLEIPFYELSHPTVNRHYRNFRLATTVSRVIAIAPFLYFLTQRSGVRFNSREYWTIYIGSVAASLGVSIYGNSQVNKAVKQYNTVLREARVGVSLQQLPGTSQPVMGVGIRGKF</sequence>
<feature type="chain" id="PRO_5010277051" description="DUF5683 domain-containing protein" evidence="2">
    <location>
        <begin position="19"/>
        <end position="176"/>
    </location>
</feature>
<dbReference type="OrthoDB" id="958875at2"/>
<keyword evidence="4" id="KW-1185">Reference proteome</keyword>
<evidence type="ECO:0000313" key="3">
    <source>
        <dbReference type="EMBL" id="OIN57955.1"/>
    </source>
</evidence>
<reference evidence="3 4" key="1">
    <citation type="submission" date="2016-10" db="EMBL/GenBank/DDBJ databases">
        <title>Arsenicibacter rosenii gen. nov., sp. nov., an efficient arsenic-methylating bacterium isolated from an arsenic-contaminated paddy soil.</title>
        <authorList>
            <person name="Huang K."/>
        </authorList>
    </citation>
    <scope>NUCLEOTIDE SEQUENCE [LARGE SCALE GENOMIC DNA]</scope>
    <source>
        <strain evidence="3 4">SM-1</strain>
    </source>
</reference>
<dbReference type="RefSeq" id="WP_071504544.1">
    <property type="nucleotide sequence ID" value="NZ_MORL01000009.1"/>
</dbReference>
<feature type="transmembrane region" description="Helical" evidence="1">
    <location>
        <begin position="83"/>
        <end position="103"/>
    </location>
</feature>
<keyword evidence="1" id="KW-0812">Transmembrane</keyword>
<dbReference type="Proteomes" id="UP000181790">
    <property type="component" value="Unassembled WGS sequence"/>
</dbReference>
<keyword evidence="2" id="KW-0732">Signal</keyword>
<dbReference type="AlphaFoldDB" id="A0A1S2VI85"/>
<evidence type="ECO:0000256" key="2">
    <source>
        <dbReference type="SAM" id="SignalP"/>
    </source>
</evidence>
<organism evidence="3 4">
    <name type="scientific">Arsenicibacter rosenii</name>
    <dbReference type="NCBI Taxonomy" id="1750698"/>
    <lineage>
        <taxon>Bacteria</taxon>
        <taxon>Pseudomonadati</taxon>
        <taxon>Bacteroidota</taxon>
        <taxon>Cytophagia</taxon>
        <taxon>Cytophagales</taxon>
        <taxon>Spirosomataceae</taxon>
        <taxon>Arsenicibacter</taxon>
    </lineage>
</organism>
<dbReference type="EMBL" id="MORL01000009">
    <property type="protein sequence ID" value="OIN57955.1"/>
    <property type="molecule type" value="Genomic_DNA"/>
</dbReference>